<comment type="caution">
    <text evidence="2">The sequence shown here is derived from an EMBL/GenBank/DDBJ whole genome shotgun (WGS) entry which is preliminary data.</text>
</comment>
<dbReference type="RefSeq" id="XP_053587917.1">
    <property type="nucleotide sequence ID" value="XM_053728340.1"/>
</dbReference>
<evidence type="ECO:0000313" key="2">
    <source>
        <dbReference type="EMBL" id="KAF1763014.1"/>
    </source>
</evidence>
<feature type="compositionally biased region" description="Low complexity" evidence="1">
    <location>
        <begin position="147"/>
        <end position="158"/>
    </location>
</feature>
<gene>
    <name evidence="2" type="ORF">GCK72_011279</name>
</gene>
<dbReference type="GeneID" id="9805696"/>
<sequence>MSGSEENESANNSTNDIINTFNEFFKNVPVEKSFDMTYKVYLRELADMDDHSTLSARSSSTNIQEPKVLASFGTVPKMNSTSATSLSTEEFARKDRSMVSLTEIHRKINNQSIDSKKNHPDWSLSPTFYNLSILKPSTPSELPPKRSTSSASAPPSTFTKKEKLEFEKIIETKVEENGENGGIELYVNINDCFN</sequence>
<feature type="region of interest" description="Disordered" evidence="1">
    <location>
        <begin position="135"/>
        <end position="159"/>
    </location>
</feature>
<reference evidence="2 3" key="1">
    <citation type="submission" date="2019-12" db="EMBL/GenBank/DDBJ databases">
        <title>Chromosome-level assembly of the Caenorhabditis remanei genome.</title>
        <authorList>
            <person name="Teterina A.A."/>
            <person name="Willis J.H."/>
            <person name="Phillips P.C."/>
        </authorList>
    </citation>
    <scope>NUCLEOTIDE SEQUENCE [LARGE SCALE GENOMIC DNA]</scope>
    <source>
        <strain evidence="2 3">PX506</strain>
        <tissue evidence="2">Whole organism</tissue>
    </source>
</reference>
<dbReference type="Proteomes" id="UP000483820">
    <property type="component" value="Chromosome III"/>
</dbReference>
<dbReference type="CTD" id="9805696"/>
<dbReference type="KEGG" id="crq:GCK72_011279"/>
<evidence type="ECO:0000313" key="3">
    <source>
        <dbReference type="Proteomes" id="UP000483820"/>
    </source>
</evidence>
<evidence type="ECO:0000256" key="1">
    <source>
        <dbReference type="SAM" id="MobiDB-lite"/>
    </source>
</evidence>
<dbReference type="EMBL" id="WUAV01000003">
    <property type="protein sequence ID" value="KAF1763014.1"/>
    <property type="molecule type" value="Genomic_DNA"/>
</dbReference>
<protein>
    <submittedName>
        <fullName evidence="2">Uncharacterized protein</fullName>
    </submittedName>
</protein>
<name>A0A6A5H889_CAERE</name>
<proteinExistence type="predicted"/>
<organism evidence="2 3">
    <name type="scientific">Caenorhabditis remanei</name>
    <name type="common">Caenorhabditis vulgaris</name>
    <dbReference type="NCBI Taxonomy" id="31234"/>
    <lineage>
        <taxon>Eukaryota</taxon>
        <taxon>Metazoa</taxon>
        <taxon>Ecdysozoa</taxon>
        <taxon>Nematoda</taxon>
        <taxon>Chromadorea</taxon>
        <taxon>Rhabditida</taxon>
        <taxon>Rhabditina</taxon>
        <taxon>Rhabditomorpha</taxon>
        <taxon>Rhabditoidea</taxon>
        <taxon>Rhabditidae</taxon>
        <taxon>Peloderinae</taxon>
        <taxon>Caenorhabditis</taxon>
    </lineage>
</organism>
<accession>A0A6A5H889</accession>
<dbReference type="AlphaFoldDB" id="A0A6A5H889"/>